<evidence type="ECO:0000256" key="5">
    <source>
        <dbReference type="ARBA" id="ARBA00022547"/>
    </source>
</evidence>
<evidence type="ECO:0000256" key="3">
    <source>
        <dbReference type="ARBA" id="ARBA00011291"/>
    </source>
</evidence>
<evidence type="ECO:0000256" key="11">
    <source>
        <dbReference type="ARBA" id="ARBA00023136"/>
    </source>
</evidence>
<comment type="similarity">
    <text evidence="2 12">Belongs to the ATPase protein 8 family.</text>
</comment>
<evidence type="ECO:0000256" key="13">
    <source>
        <dbReference type="SAM" id="Phobius"/>
    </source>
</evidence>
<keyword evidence="9 12" id="KW-0406">Ion transport</keyword>
<evidence type="ECO:0000256" key="10">
    <source>
        <dbReference type="ARBA" id="ARBA00023128"/>
    </source>
</evidence>
<name>K7ZVQ8_9CRUS</name>
<keyword evidence="6 12" id="KW-0812">Transmembrane</keyword>
<dbReference type="CTD" id="4509"/>
<dbReference type="GO" id="GO:0015078">
    <property type="term" value="F:proton transmembrane transporter activity"/>
    <property type="evidence" value="ECO:0007669"/>
    <property type="project" value="InterPro"/>
</dbReference>
<organism evidence="14">
    <name type="scientific">Metacrangonyx panousei</name>
    <dbReference type="NCBI Taxonomy" id="1199244"/>
    <lineage>
        <taxon>Eukaryota</taxon>
        <taxon>Metazoa</taxon>
        <taxon>Ecdysozoa</taxon>
        <taxon>Arthropoda</taxon>
        <taxon>Crustacea</taxon>
        <taxon>Multicrustacea</taxon>
        <taxon>Malacostraca</taxon>
        <taxon>Eumalacostraca</taxon>
        <taxon>Peracarida</taxon>
        <taxon>Amphipoda</taxon>
        <taxon>Senticaudata</taxon>
        <taxon>Hadziida</taxon>
        <taxon>Hadzioidea</taxon>
        <taxon>Metacrangonyctidae</taxon>
        <taxon>Metacrangonyx</taxon>
    </lineage>
</organism>
<dbReference type="GO" id="GO:0045259">
    <property type="term" value="C:proton-transporting ATP synthase complex"/>
    <property type="evidence" value="ECO:0007669"/>
    <property type="project" value="UniProtKB-KW"/>
</dbReference>
<dbReference type="GO" id="GO:0031966">
    <property type="term" value="C:mitochondrial membrane"/>
    <property type="evidence" value="ECO:0007669"/>
    <property type="project" value="UniProtKB-SubCell"/>
</dbReference>
<dbReference type="InterPro" id="IPR001421">
    <property type="entry name" value="ATP8_metazoa"/>
</dbReference>
<evidence type="ECO:0000256" key="1">
    <source>
        <dbReference type="ARBA" id="ARBA00004304"/>
    </source>
</evidence>
<evidence type="ECO:0000256" key="4">
    <source>
        <dbReference type="ARBA" id="ARBA00022448"/>
    </source>
</evidence>
<reference evidence="14" key="1">
    <citation type="journal article" date="2012" name="Curr. Biol.">
        <title>Mitogenomic phylogenetic analysis supports continental-scale vicariance in subterranean thalassoid crustaceans.</title>
        <authorList>
            <person name="Bauza-Ribot M.M."/>
            <person name="Juan C."/>
            <person name="Nardi F."/>
            <person name="Oromi P."/>
            <person name="Pons J."/>
            <person name="Jaume D."/>
        </authorList>
    </citation>
    <scope>NUCLEOTIDE SEQUENCE</scope>
</reference>
<evidence type="ECO:0000256" key="6">
    <source>
        <dbReference type="ARBA" id="ARBA00022692"/>
    </source>
</evidence>
<evidence type="ECO:0000256" key="9">
    <source>
        <dbReference type="ARBA" id="ARBA00023065"/>
    </source>
</evidence>
<dbReference type="RefSeq" id="YP_007026885.1">
    <property type="nucleotide sequence ID" value="NC_019659.1"/>
</dbReference>
<evidence type="ECO:0000256" key="2">
    <source>
        <dbReference type="ARBA" id="ARBA00008892"/>
    </source>
</evidence>
<evidence type="ECO:0000313" key="14">
    <source>
        <dbReference type="EMBL" id="CCI69462.1"/>
    </source>
</evidence>
<keyword evidence="4 12" id="KW-0813">Transport</keyword>
<reference evidence="14" key="2">
    <citation type="submission" date="2012-06" db="EMBL/GenBank/DDBJ databases">
        <authorList>
            <person name="Fan L."/>
        </authorList>
    </citation>
    <scope>NUCLEOTIDE SEQUENCE</scope>
</reference>
<sequence>MPQMAPSLWVFIYVFMCLMVFILKNNLFFLKDKKIELLKEQKFNKSMNYKWQ</sequence>
<comment type="subcellular location">
    <subcellularLocation>
        <location evidence="1 12">Mitochondrion membrane</location>
        <topology evidence="1 12">Single-pass membrane protein</topology>
    </subcellularLocation>
</comment>
<dbReference type="GeneID" id="14050443"/>
<evidence type="ECO:0000256" key="12">
    <source>
        <dbReference type="RuleBase" id="RU003661"/>
    </source>
</evidence>
<evidence type="ECO:0000256" key="7">
    <source>
        <dbReference type="ARBA" id="ARBA00022781"/>
    </source>
</evidence>
<dbReference type="EMBL" id="HE860510">
    <property type="protein sequence ID" value="CCI69462.1"/>
    <property type="molecule type" value="Genomic_DNA"/>
</dbReference>
<dbReference type="AlphaFoldDB" id="K7ZVQ8"/>
<gene>
    <name evidence="14" type="primary">atp8</name>
</gene>
<protein>
    <recommendedName>
        <fullName evidence="12">ATP synthase complex subunit 8</fullName>
    </recommendedName>
</protein>
<accession>K7ZVQ8</accession>
<keyword evidence="5 12" id="KW-0138">CF(0)</keyword>
<dbReference type="GO" id="GO:0015986">
    <property type="term" value="P:proton motive force-driven ATP synthesis"/>
    <property type="evidence" value="ECO:0007669"/>
    <property type="project" value="InterPro"/>
</dbReference>
<keyword evidence="10 12" id="KW-0496">Mitochondrion</keyword>
<keyword evidence="7 12" id="KW-0375">Hydrogen ion transport</keyword>
<comment type="subunit">
    <text evidence="3">F-type ATPases have 2 components, CF(1) - the catalytic core - and CF(0) - the membrane proton channel.</text>
</comment>
<keyword evidence="8 13" id="KW-1133">Transmembrane helix</keyword>
<feature type="transmembrane region" description="Helical" evidence="13">
    <location>
        <begin position="6"/>
        <end position="23"/>
    </location>
</feature>
<dbReference type="Pfam" id="PF00895">
    <property type="entry name" value="ATP-synt_8"/>
    <property type="match status" value="1"/>
</dbReference>
<evidence type="ECO:0000256" key="8">
    <source>
        <dbReference type="ARBA" id="ARBA00022989"/>
    </source>
</evidence>
<keyword evidence="11 13" id="KW-0472">Membrane</keyword>
<proteinExistence type="inferred from homology"/>
<geneLocation type="mitochondrion" evidence="14"/>